<sequence length="46" mass="5146">MAVSRIVSNDSMTYFVKLFDNLQQKKQSSISAYMKSGEMTDHAGSI</sequence>
<gene>
    <name evidence="1" type="ORF">COLO4_32125</name>
</gene>
<organism evidence="1 2">
    <name type="scientific">Corchorus olitorius</name>
    <dbReference type="NCBI Taxonomy" id="93759"/>
    <lineage>
        <taxon>Eukaryota</taxon>
        <taxon>Viridiplantae</taxon>
        <taxon>Streptophyta</taxon>
        <taxon>Embryophyta</taxon>
        <taxon>Tracheophyta</taxon>
        <taxon>Spermatophyta</taxon>
        <taxon>Magnoliopsida</taxon>
        <taxon>eudicotyledons</taxon>
        <taxon>Gunneridae</taxon>
        <taxon>Pentapetalae</taxon>
        <taxon>rosids</taxon>
        <taxon>malvids</taxon>
        <taxon>Malvales</taxon>
        <taxon>Malvaceae</taxon>
        <taxon>Grewioideae</taxon>
        <taxon>Apeibeae</taxon>
        <taxon>Corchorus</taxon>
    </lineage>
</organism>
<accession>A0A1R3H186</accession>
<comment type="caution">
    <text evidence="1">The sequence shown here is derived from an EMBL/GenBank/DDBJ whole genome shotgun (WGS) entry which is preliminary data.</text>
</comment>
<proteinExistence type="predicted"/>
<protein>
    <submittedName>
        <fullName evidence="1">Uncharacterized protein</fullName>
    </submittedName>
</protein>
<evidence type="ECO:0000313" key="1">
    <source>
        <dbReference type="EMBL" id="OMO64061.1"/>
    </source>
</evidence>
<name>A0A1R3H186_9ROSI</name>
<dbReference type="EMBL" id="AWUE01021020">
    <property type="protein sequence ID" value="OMO64061.1"/>
    <property type="molecule type" value="Genomic_DNA"/>
</dbReference>
<dbReference type="AlphaFoldDB" id="A0A1R3H186"/>
<dbReference type="OrthoDB" id="10437544at2759"/>
<reference evidence="2" key="1">
    <citation type="submission" date="2013-09" db="EMBL/GenBank/DDBJ databases">
        <title>Corchorus olitorius genome sequencing.</title>
        <authorList>
            <person name="Alam M."/>
            <person name="Haque M.S."/>
            <person name="Islam M.S."/>
            <person name="Emdad E.M."/>
            <person name="Islam M.M."/>
            <person name="Ahmed B."/>
            <person name="Halim A."/>
            <person name="Hossen Q.M.M."/>
            <person name="Hossain M.Z."/>
            <person name="Ahmed R."/>
            <person name="Khan M.M."/>
            <person name="Islam R."/>
            <person name="Rashid M.M."/>
            <person name="Khan S.A."/>
            <person name="Rahman M.S."/>
            <person name="Alam M."/>
            <person name="Yahiya A.S."/>
            <person name="Khan M.S."/>
            <person name="Azam M.S."/>
            <person name="Haque T."/>
            <person name="Lashkar M.Z.H."/>
            <person name="Akhand A.I."/>
            <person name="Morshed G."/>
            <person name="Roy S."/>
            <person name="Uddin K.S."/>
            <person name="Rabeya T."/>
            <person name="Hossain A.S."/>
            <person name="Chowdhury A."/>
            <person name="Snigdha A.R."/>
            <person name="Mortoza M.S."/>
            <person name="Matin S.A."/>
            <person name="Hoque S.M.E."/>
            <person name="Islam M.K."/>
            <person name="Roy D.K."/>
            <person name="Haider R."/>
            <person name="Moosa M.M."/>
            <person name="Elias S.M."/>
            <person name="Hasan A.M."/>
            <person name="Jahan S."/>
            <person name="Shafiuddin M."/>
            <person name="Mahmood N."/>
            <person name="Shommy N.S."/>
        </authorList>
    </citation>
    <scope>NUCLEOTIDE SEQUENCE [LARGE SCALE GENOMIC DNA]</scope>
    <source>
        <strain evidence="2">cv. O-4</strain>
    </source>
</reference>
<dbReference type="Proteomes" id="UP000187203">
    <property type="component" value="Unassembled WGS sequence"/>
</dbReference>
<evidence type="ECO:0000313" key="2">
    <source>
        <dbReference type="Proteomes" id="UP000187203"/>
    </source>
</evidence>
<keyword evidence="2" id="KW-1185">Reference proteome</keyword>